<gene>
    <name evidence="2" type="ORF">EDD80_101327</name>
</gene>
<keyword evidence="1" id="KW-0812">Transmembrane</keyword>
<sequence length="166" mass="18246">MTISRAERDLQFAERLAKLLDTSVRLPGTRFRFGLDPLIGLFPFVGDIITLVMSLLLVAIALRNGAGGKLVVMMIGNILVDTLGGSIPLIGAIFDFFYKSNTKNLELLREHILEKKHTGSGKGLVLGALILLLGLFIALVYLIGIIISGFFHAFPEVYNWLVELFS</sequence>
<dbReference type="EMBL" id="SMAD01000001">
    <property type="protein sequence ID" value="TCS90128.1"/>
    <property type="molecule type" value="Genomic_DNA"/>
</dbReference>
<proteinExistence type="predicted"/>
<keyword evidence="1" id="KW-1133">Transmembrane helix</keyword>
<dbReference type="PANTHER" id="PTHR35519:SF2">
    <property type="entry name" value="PH DOMAIN PROTEIN"/>
    <property type="match status" value="1"/>
</dbReference>
<feature type="transmembrane region" description="Helical" evidence="1">
    <location>
        <begin position="38"/>
        <end position="62"/>
    </location>
</feature>
<dbReference type="PANTHER" id="PTHR35519">
    <property type="entry name" value="MEMBRANE PROTEINS"/>
    <property type="match status" value="1"/>
</dbReference>
<dbReference type="Pfam" id="PF13430">
    <property type="entry name" value="DUF4112"/>
    <property type="match status" value="1"/>
</dbReference>
<accession>A0A4R3KXF5</accession>
<name>A0A4R3KXF5_9SPHI</name>
<organism evidence="2 3">
    <name type="scientific">Anseongella ginsenosidimutans</name>
    <dbReference type="NCBI Taxonomy" id="496056"/>
    <lineage>
        <taxon>Bacteria</taxon>
        <taxon>Pseudomonadati</taxon>
        <taxon>Bacteroidota</taxon>
        <taxon>Sphingobacteriia</taxon>
        <taxon>Sphingobacteriales</taxon>
        <taxon>Sphingobacteriaceae</taxon>
        <taxon>Anseongella</taxon>
    </lineage>
</organism>
<protein>
    <submittedName>
        <fullName evidence="2">Uncharacterized protein DUF4112</fullName>
    </submittedName>
</protein>
<dbReference type="RefSeq" id="WP_132127585.1">
    <property type="nucleotide sequence ID" value="NZ_CP042432.1"/>
</dbReference>
<evidence type="ECO:0000313" key="3">
    <source>
        <dbReference type="Proteomes" id="UP000295807"/>
    </source>
</evidence>
<dbReference type="OrthoDB" id="513552at2"/>
<reference evidence="2 3" key="1">
    <citation type="submission" date="2019-03" db="EMBL/GenBank/DDBJ databases">
        <title>Genomic Encyclopedia of Type Strains, Phase IV (KMG-IV): sequencing the most valuable type-strain genomes for metagenomic binning, comparative biology and taxonomic classification.</title>
        <authorList>
            <person name="Goeker M."/>
        </authorList>
    </citation>
    <scope>NUCLEOTIDE SEQUENCE [LARGE SCALE GENOMIC DNA]</scope>
    <source>
        <strain evidence="2 3">DSM 21100</strain>
    </source>
</reference>
<keyword evidence="1" id="KW-0472">Membrane</keyword>
<keyword evidence="3" id="KW-1185">Reference proteome</keyword>
<dbReference type="AlphaFoldDB" id="A0A4R3KXF5"/>
<evidence type="ECO:0000313" key="2">
    <source>
        <dbReference type="EMBL" id="TCS90128.1"/>
    </source>
</evidence>
<feature type="transmembrane region" description="Helical" evidence="1">
    <location>
        <begin position="124"/>
        <end position="151"/>
    </location>
</feature>
<evidence type="ECO:0000256" key="1">
    <source>
        <dbReference type="SAM" id="Phobius"/>
    </source>
</evidence>
<comment type="caution">
    <text evidence="2">The sequence shown here is derived from an EMBL/GenBank/DDBJ whole genome shotgun (WGS) entry which is preliminary data.</text>
</comment>
<feature type="transmembrane region" description="Helical" evidence="1">
    <location>
        <begin position="74"/>
        <end position="98"/>
    </location>
</feature>
<dbReference type="InterPro" id="IPR025187">
    <property type="entry name" value="DUF4112"/>
</dbReference>
<dbReference type="Proteomes" id="UP000295807">
    <property type="component" value="Unassembled WGS sequence"/>
</dbReference>